<evidence type="ECO:0008006" key="12">
    <source>
        <dbReference type="Google" id="ProtNLM"/>
    </source>
</evidence>
<keyword evidence="4 8" id="KW-0812">Transmembrane</keyword>
<sequence>MRIKQHTRARGSRQWTIVLSAAMLSATVSGFAIPVSRSTRAQQFNAAHDHHHGRCQHHVVLNAKHESVDAPSDDADTQHLSLHTTDDINGQRFLTHAQTFVATITIALALSFSGPLVPDANAGFGPSSGATTSPPPNLIAPKIQDTNDIVNQKKLRQLIGSSLDEKRLQQFSEQLDNLTESLKRLISEDEEEETASTVDGSKTVDKTETKEQKKAELEKARILQQQITDREQLLGTLEKQPYWFNYLAAFIGSVASTLVMHPVDTIKTRLQVKRDDDDEIDFSIVSLYEGLSSNILKEGPPSALYLGVYESVKYSLLPIFGLQYSLLIYLTAGAAGEMIGSIVRAPAEAVKSTIQSGIAPNFMEATSQIFGTEESRKNVIRAWSSSIWRDVPFGAIQLAIFELTKSYILNDPDIDFDSSTLLTEAIIGAFAGGWGAFLTNPFDIITTRIITQSVDEDPLGVLEMGQKVYEEGGPLAFFVGWQARVGYWAPAISIFLSCYCSVRQAGVQNGWF</sequence>
<dbReference type="GO" id="GO:0016020">
    <property type="term" value="C:membrane"/>
    <property type="evidence" value="ECO:0007669"/>
    <property type="project" value="UniProtKB-SubCell"/>
</dbReference>
<evidence type="ECO:0000256" key="6">
    <source>
        <dbReference type="ARBA" id="ARBA00022989"/>
    </source>
</evidence>
<feature type="repeat" description="Solcar" evidence="8">
    <location>
        <begin position="324"/>
        <end position="407"/>
    </location>
</feature>
<dbReference type="EMBL" id="HBGZ01029837">
    <property type="protein sequence ID" value="CAD9627295.1"/>
    <property type="molecule type" value="Transcribed_RNA"/>
</dbReference>
<feature type="repeat" description="Solcar" evidence="8">
    <location>
        <begin position="240"/>
        <end position="315"/>
    </location>
</feature>
<feature type="region of interest" description="Disordered" evidence="10">
    <location>
        <begin position="187"/>
        <end position="211"/>
    </location>
</feature>
<evidence type="ECO:0000256" key="5">
    <source>
        <dbReference type="ARBA" id="ARBA00022737"/>
    </source>
</evidence>
<dbReference type="InterPro" id="IPR023395">
    <property type="entry name" value="MCP_dom_sf"/>
</dbReference>
<keyword evidence="3 9" id="KW-0813">Transport</keyword>
<evidence type="ECO:0000256" key="3">
    <source>
        <dbReference type="ARBA" id="ARBA00022448"/>
    </source>
</evidence>
<accession>A0A7S2M984</accession>
<evidence type="ECO:0000256" key="2">
    <source>
        <dbReference type="ARBA" id="ARBA00006375"/>
    </source>
</evidence>
<dbReference type="InterPro" id="IPR018108">
    <property type="entry name" value="MCP_transmembrane"/>
</dbReference>
<gene>
    <name evidence="11" type="ORF">SMAR0320_LOCUS21245</name>
</gene>
<evidence type="ECO:0000256" key="9">
    <source>
        <dbReference type="RuleBase" id="RU000488"/>
    </source>
</evidence>
<proteinExistence type="inferred from homology"/>
<feature type="repeat" description="Solcar" evidence="8">
    <location>
        <begin position="419"/>
        <end position="505"/>
    </location>
</feature>
<dbReference type="Pfam" id="PF00153">
    <property type="entry name" value="Mito_carr"/>
    <property type="match status" value="3"/>
</dbReference>
<dbReference type="Gene3D" id="1.50.40.10">
    <property type="entry name" value="Mitochondrial carrier domain"/>
    <property type="match status" value="1"/>
</dbReference>
<evidence type="ECO:0000256" key="10">
    <source>
        <dbReference type="SAM" id="MobiDB-lite"/>
    </source>
</evidence>
<dbReference type="AlphaFoldDB" id="A0A7S2M984"/>
<evidence type="ECO:0000256" key="4">
    <source>
        <dbReference type="ARBA" id="ARBA00022692"/>
    </source>
</evidence>
<organism evidence="11">
    <name type="scientific">Skeletonema marinoi</name>
    <dbReference type="NCBI Taxonomy" id="267567"/>
    <lineage>
        <taxon>Eukaryota</taxon>
        <taxon>Sar</taxon>
        <taxon>Stramenopiles</taxon>
        <taxon>Ochrophyta</taxon>
        <taxon>Bacillariophyta</taxon>
        <taxon>Coscinodiscophyceae</taxon>
        <taxon>Thalassiosirophycidae</taxon>
        <taxon>Thalassiosirales</taxon>
        <taxon>Skeletonemataceae</taxon>
        <taxon>Skeletonema</taxon>
        <taxon>Skeletonema marinoi-dohrnii complex</taxon>
    </lineage>
</organism>
<reference evidence="11" key="1">
    <citation type="submission" date="2021-01" db="EMBL/GenBank/DDBJ databases">
        <authorList>
            <person name="Corre E."/>
            <person name="Pelletier E."/>
            <person name="Niang G."/>
            <person name="Scheremetjew M."/>
            <person name="Finn R."/>
            <person name="Kale V."/>
            <person name="Holt S."/>
            <person name="Cochrane G."/>
            <person name="Meng A."/>
            <person name="Brown T."/>
            <person name="Cohen L."/>
        </authorList>
    </citation>
    <scope>NUCLEOTIDE SEQUENCE</scope>
    <source>
        <strain evidence="11">SM1012Den-03</strain>
    </source>
</reference>
<keyword evidence="5" id="KW-0677">Repeat</keyword>
<comment type="subcellular location">
    <subcellularLocation>
        <location evidence="1">Membrane</location>
        <topology evidence="1">Multi-pass membrane protein</topology>
    </subcellularLocation>
</comment>
<evidence type="ECO:0000256" key="8">
    <source>
        <dbReference type="PROSITE-ProRule" id="PRU00282"/>
    </source>
</evidence>
<evidence type="ECO:0000313" key="11">
    <source>
        <dbReference type="EMBL" id="CAD9627295.1"/>
    </source>
</evidence>
<dbReference type="PROSITE" id="PS50920">
    <property type="entry name" value="SOLCAR"/>
    <property type="match status" value="3"/>
</dbReference>
<dbReference type="PANTHER" id="PTHR45667">
    <property type="entry name" value="S-ADENOSYLMETHIONINE MITOCHONDRIAL CARRIER PROTEIN"/>
    <property type="match status" value="1"/>
</dbReference>
<keyword evidence="6" id="KW-1133">Transmembrane helix</keyword>
<evidence type="ECO:0000256" key="1">
    <source>
        <dbReference type="ARBA" id="ARBA00004141"/>
    </source>
</evidence>
<comment type="similarity">
    <text evidence="2 9">Belongs to the mitochondrial carrier (TC 2.A.29) family.</text>
</comment>
<feature type="compositionally biased region" description="Basic and acidic residues" evidence="10">
    <location>
        <begin position="202"/>
        <end position="211"/>
    </location>
</feature>
<dbReference type="SUPFAM" id="SSF103506">
    <property type="entry name" value="Mitochondrial carrier"/>
    <property type="match status" value="1"/>
</dbReference>
<name>A0A7S2M984_9STRA</name>
<evidence type="ECO:0000256" key="7">
    <source>
        <dbReference type="ARBA" id="ARBA00023136"/>
    </source>
</evidence>
<keyword evidence="7 8" id="KW-0472">Membrane</keyword>
<protein>
    <recommendedName>
        <fullName evidence="12">Mitochondrial carrier protein</fullName>
    </recommendedName>
</protein>